<keyword evidence="7" id="KW-1185">Reference proteome</keyword>
<proteinExistence type="inferred from homology"/>
<evidence type="ECO:0000256" key="3">
    <source>
        <dbReference type="ARBA" id="ARBA00022801"/>
    </source>
</evidence>
<dbReference type="InterPro" id="IPR052040">
    <property type="entry name" value="GTPase/Isobutyryl-CoA_mutase"/>
</dbReference>
<reference evidence="6 7" key="2">
    <citation type="journal article" date="2009" name="Proc. Natl. Acad. Sci. U.S.A.">
        <title>On the chimeric nature, thermophilic origin, and phylogenetic placement of the Thermotogales.</title>
        <authorList>
            <person name="Zhaxybayeva O."/>
            <person name="Swithers K.S."/>
            <person name="Lapierre P."/>
            <person name="Fournier G.P."/>
            <person name="Bickhart D.M."/>
            <person name="DeBoy R.T."/>
            <person name="Nelson K.E."/>
            <person name="Nesbo C.L."/>
            <person name="Doolittle W.F."/>
            <person name="Gogarten J.P."/>
            <person name="Noll K.M."/>
        </authorList>
    </citation>
    <scope>NUCLEOTIDE SEQUENCE [LARGE SCALE GENOMIC DNA]</scope>
    <source>
        <strain evidence="7">ATCC BAA-301 / DSM 14385 / NBRC 107922 / TMO</strain>
    </source>
</reference>
<dbReference type="KEGG" id="tle:Tlet_0707"/>
<dbReference type="Proteomes" id="UP000002016">
    <property type="component" value="Chromosome"/>
</dbReference>
<dbReference type="eggNOG" id="COG1703">
    <property type="taxonomic scope" value="Bacteria"/>
</dbReference>
<dbReference type="PANTHER" id="PTHR43087:SF1">
    <property type="entry name" value="LAO_AO TRANSPORT SYSTEM ATPASE"/>
    <property type="match status" value="1"/>
</dbReference>
<evidence type="ECO:0000256" key="1">
    <source>
        <dbReference type="ARBA" id="ARBA00009625"/>
    </source>
</evidence>
<dbReference type="Pfam" id="PF03308">
    <property type="entry name" value="MeaB"/>
    <property type="match status" value="1"/>
</dbReference>
<evidence type="ECO:0000313" key="6">
    <source>
        <dbReference type="EMBL" id="ABV33273.1"/>
    </source>
</evidence>
<keyword evidence="5" id="KW-0143">Chaperone</keyword>
<dbReference type="STRING" id="416591.Tlet_0707"/>
<name>A8F539_PSELT</name>
<evidence type="ECO:0000313" key="7">
    <source>
        <dbReference type="Proteomes" id="UP000002016"/>
    </source>
</evidence>
<dbReference type="GO" id="GO:0005525">
    <property type="term" value="F:GTP binding"/>
    <property type="evidence" value="ECO:0007669"/>
    <property type="project" value="UniProtKB-KW"/>
</dbReference>
<reference evidence="6 7" key="1">
    <citation type="submission" date="2007-08" db="EMBL/GenBank/DDBJ databases">
        <title>Complete sequence of Thermotoga lettingae TMO.</title>
        <authorList>
            <consortium name="US DOE Joint Genome Institute"/>
            <person name="Copeland A."/>
            <person name="Lucas S."/>
            <person name="Lapidus A."/>
            <person name="Barry K."/>
            <person name="Glavina del Rio T."/>
            <person name="Dalin E."/>
            <person name="Tice H."/>
            <person name="Pitluck S."/>
            <person name="Foster B."/>
            <person name="Bruce D."/>
            <person name="Schmutz J."/>
            <person name="Larimer F."/>
            <person name="Land M."/>
            <person name="Hauser L."/>
            <person name="Kyrpides N."/>
            <person name="Mikhailova N."/>
            <person name="Nelson K."/>
            <person name="Gogarten J.P."/>
            <person name="Noll K."/>
            <person name="Richardson P."/>
        </authorList>
    </citation>
    <scope>NUCLEOTIDE SEQUENCE [LARGE SCALE GENOMIC DNA]</scope>
    <source>
        <strain evidence="7">ATCC BAA-301 / DSM 14385 / NBRC 107922 / TMO</strain>
    </source>
</reference>
<dbReference type="OrthoDB" id="9778292at2"/>
<dbReference type="NCBIfam" id="TIGR00750">
    <property type="entry name" value="lao"/>
    <property type="match status" value="1"/>
</dbReference>
<dbReference type="SUPFAM" id="SSF52540">
    <property type="entry name" value="P-loop containing nucleoside triphosphate hydrolases"/>
    <property type="match status" value="1"/>
</dbReference>
<dbReference type="AlphaFoldDB" id="A8F539"/>
<keyword evidence="3" id="KW-0378">Hydrolase</keyword>
<comment type="similarity">
    <text evidence="1">Belongs to the SIMIBI class G3E GTPase family. ArgK/MeaB subfamily.</text>
</comment>
<dbReference type="PANTHER" id="PTHR43087">
    <property type="entry name" value="LYSINE/ARGININE/ORNITHINE TRANSPORT SYSTEM KINASE"/>
    <property type="match status" value="1"/>
</dbReference>
<sequence length="294" mass="32375">MNHKLLARLISKIENNPDQTPEILKDFQPGYSKIIGFTGSPGVGKSTLLNQIIKEVRKENFTAAVVAVDPSSPFSKGAFLGDRIRMRDHFLDDGVFIRSLASRGALGGLSDSTFDVVNLLEAAGFDYIFIETVGIGQAEVEISNLADIVVLVLSPGLGDDVQMMKAGVMEIADLYVINKADLSESDTLCSQLLSFLSLSNEQKDESRVIKTSASNGEGISELFSRMNKLWEIYKKEEVLNSRRRSRTRHHAENILRRMIQQAVEGVDGENPYAIVEKAFEKICVSKKYGQGGGI</sequence>
<keyword evidence="2" id="KW-0547">Nucleotide-binding</keyword>
<evidence type="ECO:0000256" key="2">
    <source>
        <dbReference type="ARBA" id="ARBA00022741"/>
    </source>
</evidence>
<dbReference type="Gene3D" id="3.40.50.300">
    <property type="entry name" value="P-loop containing nucleotide triphosphate hydrolases"/>
    <property type="match status" value="1"/>
</dbReference>
<gene>
    <name evidence="6" type="ordered locus">Tlet_0707</name>
</gene>
<organism evidence="6 7">
    <name type="scientific">Pseudothermotoga lettingae (strain ATCC BAA-301 / DSM 14385 / NBRC 107922 / TMO)</name>
    <name type="common">Thermotoga lettingae</name>
    <dbReference type="NCBI Taxonomy" id="416591"/>
    <lineage>
        <taxon>Bacteria</taxon>
        <taxon>Thermotogati</taxon>
        <taxon>Thermotogota</taxon>
        <taxon>Thermotogae</taxon>
        <taxon>Thermotogales</taxon>
        <taxon>Thermotogaceae</taxon>
        <taxon>Pseudothermotoga</taxon>
    </lineage>
</organism>
<dbReference type="InterPro" id="IPR005129">
    <property type="entry name" value="GTPase_ArgK"/>
</dbReference>
<evidence type="ECO:0000256" key="5">
    <source>
        <dbReference type="ARBA" id="ARBA00023186"/>
    </source>
</evidence>
<dbReference type="InterPro" id="IPR027417">
    <property type="entry name" value="P-loop_NTPase"/>
</dbReference>
<dbReference type="GO" id="GO:0003924">
    <property type="term" value="F:GTPase activity"/>
    <property type="evidence" value="ECO:0007669"/>
    <property type="project" value="InterPro"/>
</dbReference>
<keyword evidence="4" id="KW-0342">GTP-binding</keyword>
<dbReference type="HOGENOM" id="CLU_043725_1_1_0"/>
<protein>
    <submittedName>
        <fullName evidence="6">LAO/AO transport system ATPase</fullName>
    </submittedName>
</protein>
<evidence type="ECO:0000256" key="4">
    <source>
        <dbReference type="ARBA" id="ARBA00023134"/>
    </source>
</evidence>
<dbReference type="RefSeq" id="WP_012002754.1">
    <property type="nucleotide sequence ID" value="NC_009828.1"/>
</dbReference>
<dbReference type="EMBL" id="CP000812">
    <property type="protein sequence ID" value="ABV33273.1"/>
    <property type="molecule type" value="Genomic_DNA"/>
</dbReference>
<accession>A8F539</accession>